<sequence>MAKVLSFGIKELSHFQSISPLAHSVYVHLKYLTYFLKKCVHIWPQLGHQVHEVQHEEAAFISI</sequence>
<evidence type="ECO:0000313" key="1">
    <source>
        <dbReference type="EMBL" id="MBW81042.1"/>
    </source>
</evidence>
<dbReference type="EMBL" id="GGEC01000559">
    <property type="protein sequence ID" value="MBW81042.1"/>
    <property type="molecule type" value="Transcribed_RNA"/>
</dbReference>
<proteinExistence type="predicted"/>
<organism evidence="1">
    <name type="scientific">Rhizophora mucronata</name>
    <name type="common">Asiatic mangrove</name>
    <dbReference type="NCBI Taxonomy" id="61149"/>
    <lineage>
        <taxon>Eukaryota</taxon>
        <taxon>Viridiplantae</taxon>
        <taxon>Streptophyta</taxon>
        <taxon>Embryophyta</taxon>
        <taxon>Tracheophyta</taxon>
        <taxon>Spermatophyta</taxon>
        <taxon>Magnoliopsida</taxon>
        <taxon>eudicotyledons</taxon>
        <taxon>Gunneridae</taxon>
        <taxon>Pentapetalae</taxon>
        <taxon>rosids</taxon>
        <taxon>fabids</taxon>
        <taxon>Malpighiales</taxon>
        <taxon>Rhizophoraceae</taxon>
        <taxon>Rhizophora</taxon>
    </lineage>
</organism>
<reference evidence="1" key="1">
    <citation type="submission" date="2018-02" db="EMBL/GenBank/DDBJ databases">
        <title>Rhizophora mucronata_Transcriptome.</title>
        <authorList>
            <person name="Meera S.P."/>
            <person name="Sreeshan A."/>
            <person name="Augustine A."/>
        </authorList>
    </citation>
    <scope>NUCLEOTIDE SEQUENCE</scope>
    <source>
        <tissue evidence="1">Leaf</tissue>
    </source>
</reference>
<name>A0A2P2IIK8_RHIMU</name>
<accession>A0A2P2IIK8</accession>
<protein>
    <submittedName>
        <fullName evidence="1">Uncharacterized protein</fullName>
    </submittedName>
</protein>
<dbReference type="AlphaFoldDB" id="A0A2P2IIK8"/>